<evidence type="ECO:0000313" key="5">
    <source>
        <dbReference type="Proteomes" id="UP000294508"/>
    </source>
</evidence>
<dbReference type="Pfam" id="PF00652">
    <property type="entry name" value="Ricin_B_lectin"/>
    <property type="match status" value="1"/>
</dbReference>
<evidence type="ECO:0000259" key="3">
    <source>
        <dbReference type="PROSITE" id="PS50093"/>
    </source>
</evidence>
<dbReference type="Proteomes" id="UP000294508">
    <property type="component" value="Unassembled WGS sequence"/>
</dbReference>
<dbReference type="PANTHER" id="PTHR19328">
    <property type="entry name" value="HEDGEHOG-INTERACTING PROTEIN"/>
    <property type="match status" value="1"/>
</dbReference>
<dbReference type="PANTHER" id="PTHR19328:SF13">
    <property type="entry name" value="HIPL1 PROTEIN"/>
    <property type="match status" value="1"/>
</dbReference>
<dbReference type="Pfam" id="PF18911">
    <property type="entry name" value="PKD_4"/>
    <property type="match status" value="1"/>
</dbReference>
<gene>
    <name evidence="4" type="ORF">EV652_103344</name>
</gene>
<evidence type="ECO:0000259" key="2">
    <source>
        <dbReference type="PROSITE" id="PS50022"/>
    </source>
</evidence>
<dbReference type="Pfam" id="PF07995">
    <property type="entry name" value="GSDH"/>
    <property type="match status" value="2"/>
</dbReference>
<dbReference type="InterPro" id="IPR008979">
    <property type="entry name" value="Galactose-bd-like_sf"/>
</dbReference>
<organism evidence="4 5">
    <name type="scientific">Kribbella steppae</name>
    <dbReference type="NCBI Taxonomy" id="2512223"/>
    <lineage>
        <taxon>Bacteria</taxon>
        <taxon>Bacillati</taxon>
        <taxon>Actinomycetota</taxon>
        <taxon>Actinomycetes</taxon>
        <taxon>Propionibacteriales</taxon>
        <taxon>Kribbellaceae</taxon>
        <taxon>Kribbella</taxon>
    </lineage>
</organism>
<dbReference type="SUPFAM" id="SSF49299">
    <property type="entry name" value="PKD domain"/>
    <property type="match status" value="1"/>
</dbReference>
<dbReference type="Gene3D" id="2.60.120.260">
    <property type="entry name" value="Galactose-binding domain-like"/>
    <property type="match status" value="1"/>
</dbReference>
<protein>
    <submittedName>
        <fullName evidence="4">Glucose/arabinose dehydrogenase</fullName>
    </submittedName>
</protein>
<sequence>MPHAVGHLVVLPGVGPGGEACLGAPMLHSAKRLLAALCVALLAPLTMTEPARAAVVPSGFSEQVVFSGLTNPSNVAFAADGRVFVAEKSGLVKVFDSLDDTTPSVFADLRTKVYNYWDRGLLGLALHPDFPTDPRVYVLYTYDGLIGGTAPKWGTVGGTNDPCPSPPGPTSDGCQASARLSVLTPNGSAVAEQVLVEDWCQVFPSHSIGSIEFGPDGMLYAGGGDGASFNYADYGQDAFPSSDITPDNPCGDPPSPIGTALAPPSAQGGALRAQDLRTSGDPATLDGSIIRINPNTGLAAPNNPLLSSSDLNARRIVAHGLRNPMRFDFRPGTNELWVGDVGWSAWEEINRIVSPTAGVTNFGWPCYEGAGRQGGYDGNDLSICENLYAAGPSAVASPYYAYKHSDQVVAGESCGTGSSSLTGMSFYEEGNYPPEYDGALFFADYSRKCVWAMLPDANGLPDPDEIVTFASGYGTTRLQTGPGGDIFAVDYDNGRVMRYVYNGTNNPPTAIINADPTSGPSPLKVTFDGTASNDADGDALTYAWDLDGDGQYDDSTAAIVQHTYSGSGATIARLRVNDGHGGTGTASTEIDVANGPPTATITAPTPATKWQVGDTISFAGTATDAEQGTLPGSALTWALIMHHCPSDCHAHQITSMTGTSGTFTTPDHEYPSYLELKLTARDSGGLTNVKSVRLDPKTVGLTFATQPAGMKVTYFSKSVTTPATSTAIIGSNGSLSADLLQPSAGKLYRFASWSDGGARNHNFTAPATPTTYTATYVPKRNLAFNRPVAVSSVYTAGREGPKAVDGSMSTAWSSARSDPQWLRVDLGSVQLVNRVLLNWLGSAYGKAYQIQVSGSGRTWKTVYSTTVGDGGTDSLQFTPNFARYVRINATARGIAGSYYSLWEVGVFQDTGPITGAGGKCVDLYQASSADGTPTTLYTCHGKANQQWTQSEDGTLRSLGKCMDARGTAIRTPVVLWTCDGSAGQKWLPRANGTLLNVRSGQCLDATGASTANGTRLILYTCHTALNQKWVLP</sequence>
<dbReference type="Gene3D" id="2.120.10.30">
    <property type="entry name" value="TolB, C-terminal domain"/>
    <property type="match status" value="1"/>
</dbReference>
<accession>A0A4R2HQ77</accession>
<evidence type="ECO:0000256" key="1">
    <source>
        <dbReference type="SAM" id="MobiDB-lite"/>
    </source>
</evidence>
<dbReference type="PROSITE" id="PS50231">
    <property type="entry name" value="RICIN_B_LECTIN"/>
    <property type="match status" value="1"/>
</dbReference>
<name>A0A4R2HQ77_9ACTN</name>
<dbReference type="CDD" id="cd23451">
    <property type="entry name" value="beta-trefoil_Ricin_laminarinase"/>
    <property type="match status" value="1"/>
</dbReference>
<comment type="caution">
    <text evidence="4">The sequence shown here is derived from an EMBL/GenBank/DDBJ whole genome shotgun (WGS) entry which is preliminary data.</text>
</comment>
<dbReference type="Gene3D" id="2.60.40.10">
    <property type="entry name" value="Immunoglobulins"/>
    <property type="match status" value="1"/>
</dbReference>
<feature type="domain" description="F5/8 type C" evidence="2">
    <location>
        <begin position="770"/>
        <end position="906"/>
    </location>
</feature>
<dbReference type="InterPro" id="IPR011042">
    <property type="entry name" value="6-blade_b-propeller_TolB-like"/>
</dbReference>
<dbReference type="PROSITE" id="PS50022">
    <property type="entry name" value="FA58C_3"/>
    <property type="match status" value="1"/>
</dbReference>
<feature type="domain" description="PKD" evidence="3">
    <location>
        <begin position="508"/>
        <end position="592"/>
    </location>
</feature>
<dbReference type="SMART" id="SM00089">
    <property type="entry name" value="PKD"/>
    <property type="match status" value="1"/>
</dbReference>
<dbReference type="InterPro" id="IPR013783">
    <property type="entry name" value="Ig-like_fold"/>
</dbReference>
<dbReference type="InterPro" id="IPR022409">
    <property type="entry name" value="PKD/Chitinase_dom"/>
</dbReference>
<dbReference type="InterPro" id="IPR000772">
    <property type="entry name" value="Ricin_B_lectin"/>
</dbReference>
<dbReference type="InterPro" id="IPR000421">
    <property type="entry name" value="FA58C"/>
</dbReference>
<dbReference type="InterPro" id="IPR000601">
    <property type="entry name" value="PKD_dom"/>
</dbReference>
<dbReference type="Pfam" id="PF22633">
    <property type="entry name" value="F5_F8_type_C_2"/>
    <property type="match status" value="1"/>
</dbReference>
<feature type="region of interest" description="Disordered" evidence="1">
    <location>
        <begin position="244"/>
        <end position="273"/>
    </location>
</feature>
<dbReference type="PROSITE" id="PS50093">
    <property type="entry name" value="PKD"/>
    <property type="match status" value="1"/>
</dbReference>
<reference evidence="4 5" key="1">
    <citation type="journal article" date="2015" name="Stand. Genomic Sci.">
        <title>Genomic Encyclopedia of Bacterial and Archaeal Type Strains, Phase III: the genomes of soil and plant-associated and newly described type strains.</title>
        <authorList>
            <person name="Whitman W.B."/>
            <person name="Woyke T."/>
            <person name="Klenk H.P."/>
            <person name="Zhou Y."/>
            <person name="Lilburn T.G."/>
            <person name="Beck B.J."/>
            <person name="De Vos P."/>
            <person name="Vandamme P."/>
            <person name="Eisen J.A."/>
            <person name="Garrity G."/>
            <person name="Hugenholtz P."/>
            <person name="Kyrpides N.C."/>
        </authorList>
    </citation>
    <scope>NUCLEOTIDE SEQUENCE [LARGE SCALE GENOMIC DNA]</scope>
    <source>
        <strain evidence="4 5">VKM Ac-2572</strain>
    </source>
</reference>
<dbReference type="SMART" id="SM00458">
    <property type="entry name" value="RICIN"/>
    <property type="match status" value="1"/>
</dbReference>
<dbReference type="EMBL" id="SLWN01000003">
    <property type="protein sequence ID" value="TCO33344.1"/>
    <property type="molecule type" value="Genomic_DNA"/>
</dbReference>
<dbReference type="InterPro" id="IPR035986">
    <property type="entry name" value="PKD_dom_sf"/>
</dbReference>
<dbReference type="InterPro" id="IPR011041">
    <property type="entry name" value="Quinoprot_gluc/sorb_DH_b-prop"/>
</dbReference>
<dbReference type="SUPFAM" id="SSF50952">
    <property type="entry name" value="Soluble quinoprotein glucose dehydrogenase"/>
    <property type="match status" value="1"/>
</dbReference>
<keyword evidence="5" id="KW-1185">Reference proteome</keyword>
<dbReference type="SUPFAM" id="SSF50370">
    <property type="entry name" value="Ricin B-like lectins"/>
    <property type="match status" value="1"/>
</dbReference>
<dbReference type="Gene3D" id="2.80.10.50">
    <property type="match status" value="2"/>
</dbReference>
<dbReference type="GO" id="GO:0005975">
    <property type="term" value="P:carbohydrate metabolic process"/>
    <property type="evidence" value="ECO:0007669"/>
    <property type="project" value="UniProtKB-ARBA"/>
</dbReference>
<proteinExistence type="predicted"/>
<evidence type="ECO:0000313" key="4">
    <source>
        <dbReference type="EMBL" id="TCO33344.1"/>
    </source>
</evidence>
<dbReference type="AlphaFoldDB" id="A0A4R2HQ77"/>
<dbReference type="InterPro" id="IPR035992">
    <property type="entry name" value="Ricin_B-like_lectins"/>
</dbReference>
<dbReference type="InterPro" id="IPR012938">
    <property type="entry name" value="Glc/Sorbosone_DH"/>
</dbReference>
<dbReference type="CDD" id="cd00146">
    <property type="entry name" value="PKD"/>
    <property type="match status" value="1"/>
</dbReference>
<dbReference type="SUPFAM" id="SSF49785">
    <property type="entry name" value="Galactose-binding domain-like"/>
    <property type="match status" value="1"/>
</dbReference>